<name>A0A6A6U5P5_9PEZI</name>
<dbReference type="InterPro" id="IPR010730">
    <property type="entry name" value="HET"/>
</dbReference>
<evidence type="ECO:0000313" key="3">
    <source>
        <dbReference type="EMBL" id="KAF2667472.1"/>
    </source>
</evidence>
<feature type="transmembrane region" description="Helical" evidence="1">
    <location>
        <begin position="398"/>
        <end position="418"/>
    </location>
</feature>
<organism evidence="3 4">
    <name type="scientific">Microthyrium microscopicum</name>
    <dbReference type="NCBI Taxonomy" id="703497"/>
    <lineage>
        <taxon>Eukaryota</taxon>
        <taxon>Fungi</taxon>
        <taxon>Dikarya</taxon>
        <taxon>Ascomycota</taxon>
        <taxon>Pezizomycotina</taxon>
        <taxon>Dothideomycetes</taxon>
        <taxon>Dothideomycetes incertae sedis</taxon>
        <taxon>Microthyriales</taxon>
        <taxon>Microthyriaceae</taxon>
        <taxon>Microthyrium</taxon>
    </lineage>
</organism>
<keyword evidence="1" id="KW-0812">Transmembrane</keyword>
<evidence type="ECO:0000313" key="4">
    <source>
        <dbReference type="Proteomes" id="UP000799302"/>
    </source>
</evidence>
<feature type="domain" description="Heterokaryon incompatibility" evidence="2">
    <location>
        <begin position="47"/>
        <end position="224"/>
    </location>
</feature>
<dbReference type="PANTHER" id="PTHR24148:SF64">
    <property type="entry name" value="HETEROKARYON INCOMPATIBILITY DOMAIN-CONTAINING PROTEIN"/>
    <property type="match status" value="1"/>
</dbReference>
<feature type="transmembrane region" description="Helical" evidence="1">
    <location>
        <begin position="333"/>
        <end position="357"/>
    </location>
</feature>
<sequence length="753" mass="85761">MNSSLYRQFPLDAARMTRVLDIHPDSSPQAALRATLRVISLADCPRFTALSYVWGPQTDSDPTISCSGYDIAVTVNCYQALISLRRLYGHLTIWVDAVSINQSDNAEKAIQIPLMEEIYSWAETVFLWLGQGTAQTDRAMDCIRYTPKFVRCLEDMELKSAPTMSGRMKSACFSIKDLYWTFLAPVGVLQDQIQSRRFDKRFQAEDFQTLLSCDWAERIWTLQEIILARNVVVICGTQMVTWNDFIRGLVLGTWEWYAANSKTIQAIAPTQYDIWMSIIQLWMNFERKSHWNNRQVRRLIPAPRQKLDPESANRRPGISFFHYQALANKMVRALLRIVHTVILLLLMGSLITIMVLYSENKGIFHRFHHTGQVEVLYLNGTFDTSYIVTNSDSHVDKIFWPITSLSLVAMFCIMFFNFMSPLQLVPGSPDKKLPKTIDLSMFLSIQRAIRTRQCKDPRDKSYGLYGVLKDLGVGIALVSYEKPVGLVYQELFLALLHWGGSLNLLLDAGLPGLLNATSWTPDWSLAHTPSRAWLDPACVYSVDGHATTSKSLPVWRLMENSRLVIRGCFRGTVLYCSSPFDAEQDVAQTFFDAFTTIRLRMRLQKESDTIHSAVHEVLYARVMSRVPPEESDVFNYWFQSLVTANSMMVDTHEQLLHWRDLIRLQNTSVTFHRDICDKLFGRVLFVTSDGLLGTAFRSIAVGDHVMLGSGIAMPLILRRMASGAYSHVGPAFIHAMMEGQKWTGEDLEDITLV</sequence>
<proteinExistence type="predicted"/>
<dbReference type="PANTHER" id="PTHR24148">
    <property type="entry name" value="ANKYRIN REPEAT DOMAIN-CONTAINING PROTEIN 39 HOMOLOG-RELATED"/>
    <property type="match status" value="1"/>
</dbReference>
<accession>A0A6A6U5P5</accession>
<keyword evidence="1" id="KW-0472">Membrane</keyword>
<reference evidence="3" key="1">
    <citation type="journal article" date="2020" name="Stud. Mycol.">
        <title>101 Dothideomycetes genomes: a test case for predicting lifestyles and emergence of pathogens.</title>
        <authorList>
            <person name="Haridas S."/>
            <person name="Albert R."/>
            <person name="Binder M."/>
            <person name="Bloem J."/>
            <person name="Labutti K."/>
            <person name="Salamov A."/>
            <person name="Andreopoulos B."/>
            <person name="Baker S."/>
            <person name="Barry K."/>
            <person name="Bills G."/>
            <person name="Bluhm B."/>
            <person name="Cannon C."/>
            <person name="Castanera R."/>
            <person name="Culley D."/>
            <person name="Daum C."/>
            <person name="Ezra D."/>
            <person name="Gonzalez J."/>
            <person name="Henrissat B."/>
            <person name="Kuo A."/>
            <person name="Liang C."/>
            <person name="Lipzen A."/>
            <person name="Lutzoni F."/>
            <person name="Magnuson J."/>
            <person name="Mondo S."/>
            <person name="Nolan M."/>
            <person name="Ohm R."/>
            <person name="Pangilinan J."/>
            <person name="Park H.-J."/>
            <person name="Ramirez L."/>
            <person name="Alfaro M."/>
            <person name="Sun H."/>
            <person name="Tritt A."/>
            <person name="Yoshinaga Y."/>
            <person name="Zwiers L.-H."/>
            <person name="Turgeon B."/>
            <person name="Goodwin S."/>
            <person name="Spatafora J."/>
            <person name="Crous P."/>
            <person name="Grigoriev I."/>
        </authorList>
    </citation>
    <scope>NUCLEOTIDE SEQUENCE</scope>
    <source>
        <strain evidence="3">CBS 115976</strain>
    </source>
</reference>
<dbReference type="Pfam" id="PF06985">
    <property type="entry name" value="HET"/>
    <property type="match status" value="1"/>
</dbReference>
<evidence type="ECO:0000256" key="1">
    <source>
        <dbReference type="SAM" id="Phobius"/>
    </source>
</evidence>
<dbReference type="Proteomes" id="UP000799302">
    <property type="component" value="Unassembled WGS sequence"/>
</dbReference>
<dbReference type="AlphaFoldDB" id="A0A6A6U5P5"/>
<keyword evidence="4" id="KW-1185">Reference proteome</keyword>
<keyword evidence="1" id="KW-1133">Transmembrane helix</keyword>
<dbReference type="OrthoDB" id="3904204at2759"/>
<protein>
    <recommendedName>
        <fullName evidence="2">Heterokaryon incompatibility domain-containing protein</fullName>
    </recommendedName>
</protein>
<evidence type="ECO:0000259" key="2">
    <source>
        <dbReference type="Pfam" id="PF06985"/>
    </source>
</evidence>
<dbReference type="EMBL" id="MU004237">
    <property type="protein sequence ID" value="KAF2667472.1"/>
    <property type="molecule type" value="Genomic_DNA"/>
</dbReference>
<gene>
    <name evidence="3" type="ORF">BT63DRAFT_472203</name>
</gene>
<dbReference type="InterPro" id="IPR052895">
    <property type="entry name" value="HetReg/Transcr_Mod"/>
</dbReference>